<dbReference type="RefSeq" id="XP_062876190.1">
    <property type="nucleotide sequence ID" value="XM_063020120.1"/>
</dbReference>
<keyword evidence="2" id="KW-1185">Reference proteome</keyword>
<sequence>MTVLGSSLTNTGNWLNNSVENLCSYSKKPPQSAPEISNTWRRDPCQVSQASLSSPKKAYESGCNLFPRLLNGQGLFFDNENAQLPAQLVGLSKIPCQREHHDRRPSTTNPISTINTITYESMVAARIGIRSKGFNTYHTVQSSKVSLEFDSREAKSIAPSYTSSPERSSKGGLLSDLSIKSKLPIRAFGRTHFLDEYCQPERVNSMEETLKSVIIYFKGFYRTENFQAQNSVFRIFYPYMFWTNYKHLETEIIIFHEDREFLRASFYKTCQQVIQKVILTDRLLRHASYCKTEYIFLSDQLKHICYQTESIGWNHHESFVHSAERNLSDVENSLLNLVAERKKIDQLRFEADRNLYGLRLCLEVNVHHKNMAQSILCELKWFHDRYLGSKKLMPRYFRPLFIHFHKIKDSFCDETFLALFTEFQTLLMEASKTNMRAHEVLNEMAKIRKTIPHLLRKARSKLRRAQEVNPGLLIVRRLDEDVRPAHHRDTEPREYRRKARSLSPERKVLSLELYC</sequence>
<accession>A0AAX4H623</accession>
<dbReference type="KEGG" id="asau:88172118"/>
<organism evidence="1 2">
    <name type="scientific">Australozyma saopauloensis</name>
    <dbReference type="NCBI Taxonomy" id="291208"/>
    <lineage>
        <taxon>Eukaryota</taxon>
        <taxon>Fungi</taxon>
        <taxon>Dikarya</taxon>
        <taxon>Ascomycota</taxon>
        <taxon>Saccharomycotina</taxon>
        <taxon>Pichiomycetes</taxon>
        <taxon>Metschnikowiaceae</taxon>
        <taxon>Australozyma</taxon>
    </lineage>
</organism>
<dbReference type="Proteomes" id="UP001338582">
    <property type="component" value="Chromosome 1"/>
</dbReference>
<evidence type="ECO:0000313" key="2">
    <source>
        <dbReference type="Proteomes" id="UP001338582"/>
    </source>
</evidence>
<gene>
    <name evidence="1" type="ORF">PUMCH_001050</name>
</gene>
<reference evidence="1 2" key="1">
    <citation type="submission" date="2023-10" db="EMBL/GenBank/DDBJ databases">
        <title>Draft Genome Sequence of Candida saopaulonensis from a very Premature Infant with Sepsis.</title>
        <authorList>
            <person name="Ning Y."/>
            <person name="Dai R."/>
            <person name="Xiao M."/>
            <person name="Xu Y."/>
            <person name="Yan Q."/>
            <person name="Zhang L."/>
        </authorList>
    </citation>
    <scope>NUCLEOTIDE SEQUENCE [LARGE SCALE GENOMIC DNA]</scope>
    <source>
        <strain evidence="1 2">19XY460</strain>
    </source>
</reference>
<dbReference type="GeneID" id="88172118"/>
<name>A0AAX4H623_9ASCO</name>
<dbReference type="EMBL" id="CP138894">
    <property type="protein sequence ID" value="WPK23804.1"/>
    <property type="molecule type" value="Genomic_DNA"/>
</dbReference>
<protein>
    <submittedName>
        <fullName evidence="1">Uncharacterized protein</fullName>
    </submittedName>
</protein>
<proteinExistence type="predicted"/>
<dbReference type="AlphaFoldDB" id="A0AAX4H623"/>
<evidence type="ECO:0000313" key="1">
    <source>
        <dbReference type="EMBL" id="WPK23804.1"/>
    </source>
</evidence>